<dbReference type="InterPro" id="IPR013324">
    <property type="entry name" value="RNA_pol_sigma_r3/r4-like"/>
</dbReference>
<dbReference type="GO" id="GO:0006352">
    <property type="term" value="P:DNA-templated transcription initiation"/>
    <property type="evidence" value="ECO:0007669"/>
    <property type="project" value="InterPro"/>
</dbReference>
<dbReference type="InterPro" id="IPR039425">
    <property type="entry name" value="RNA_pol_sigma-70-like"/>
</dbReference>
<dbReference type="InterPro" id="IPR013249">
    <property type="entry name" value="RNA_pol_sigma70_r4_t2"/>
</dbReference>
<evidence type="ECO:0000313" key="10">
    <source>
        <dbReference type="Proteomes" id="UP000501891"/>
    </source>
</evidence>
<dbReference type="Gene3D" id="1.10.10.10">
    <property type="entry name" value="Winged helix-like DNA-binding domain superfamily/Winged helix DNA-binding domain"/>
    <property type="match status" value="1"/>
</dbReference>
<protein>
    <submittedName>
        <fullName evidence="9">RNA polymerase sigma factor</fullName>
    </submittedName>
</protein>
<dbReference type="Pfam" id="PF04542">
    <property type="entry name" value="Sigma70_r2"/>
    <property type="match status" value="1"/>
</dbReference>
<reference evidence="9" key="1">
    <citation type="submission" date="2020-04" db="EMBL/GenBank/DDBJ databases">
        <title>A desert anoxygenic phototrophic bacterium fixes CO2 using RubisCO under aerobic conditions.</title>
        <authorList>
            <person name="Tang K."/>
        </authorList>
    </citation>
    <scope>NUCLEOTIDE SEQUENCE [LARGE SCALE GENOMIC DNA]</scope>
    <source>
        <strain evidence="9">MIMtkB3</strain>
    </source>
</reference>
<dbReference type="Pfam" id="PF08281">
    <property type="entry name" value="Sigma70_r4_2"/>
    <property type="match status" value="1"/>
</dbReference>
<keyword evidence="3" id="KW-0731">Sigma factor</keyword>
<evidence type="ECO:0000259" key="7">
    <source>
        <dbReference type="Pfam" id="PF04542"/>
    </source>
</evidence>
<dbReference type="InterPro" id="IPR007627">
    <property type="entry name" value="RNA_pol_sigma70_r2"/>
</dbReference>
<feature type="domain" description="RNA polymerase sigma factor 70 region 4 type 2" evidence="8">
    <location>
        <begin position="141"/>
        <end position="190"/>
    </location>
</feature>
<organism evidence="9 10">
    <name type="scientific">Aerophototrophica crusticola</name>
    <dbReference type="NCBI Taxonomy" id="1709002"/>
    <lineage>
        <taxon>Bacteria</taxon>
        <taxon>Pseudomonadati</taxon>
        <taxon>Pseudomonadota</taxon>
        <taxon>Alphaproteobacteria</taxon>
        <taxon>Rhodospirillales</taxon>
        <taxon>Rhodospirillaceae</taxon>
        <taxon>Aerophototrophica</taxon>
    </lineage>
</organism>
<keyword evidence="10" id="KW-1185">Reference proteome</keyword>
<accession>A0A858R5Y2</accession>
<dbReference type="Proteomes" id="UP000501891">
    <property type="component" value="Chromosome"/>
</dbReference>
<dbReference type="NCBIfam" id="TIGR02937">
    <property type="entry name" value="sigma70-ECF"/>
    <property type="match status" value="1"/>
</dbReference>
<feature type="region of interest" description="Disordered" evidence="6">
    <location>
        <begin position="1"/>
        <end position="25"/>
    </location>
</feature>
<comment type="similarity">
    <text evidence="1">Belongs to the sigma-70 factor family. ECF subfamily.</text>
</comment>
<evidence type="ECO:0000256" key="5">
    <source>
        <dbReference type="ARBA" id="ARBA00023163"/>
    </source>
</evidence>
<dbReference type="SUPFAM" id="SSF88659">
    <property type="entry name" value="Sigma3 and sigma4 domains of RNA polymerase sigma factors"/>
    <property type="match status" value="1"/>
</dbReference>
<dbReference type="PANTHER" id="PTHR43133">
    <property type="entry name" value="RNA POLYMERASE ECF-TYPE SIGMA FACTO"/>
    <property type="match status" value="1"/>
</dbReference>
<dbReference type="KEGG" id="acru:HHL28_06660"/>
<dbReference type="AlphaFoldDB" id="A0A858R5Y2"/>
<dbReference type="InterPro" id="IPR013325">
    <property type="entry name" value="RNA_pol_sigma_r2"/>
</dbReference>
<dbReference type="InterPro" id="IPR014284">
    <property type="entry name" value="RNA_pol_sigma-70_dom"/>
</dbReference>
<dbReference type="NCBIfam" id="NF004113">
    <property type="entry name" value="PRK05602.1"/>
    <property type="match status" value="1"/>
</dbReference>
<dbReference type="EMBL" id="CP051775">
    <property type="protein sequence ID" value="QJE72811.1"/>
    <property type="molecule type" value="Genomic_DNA"/>
</dbReference>
<evidence type="ECO:0000256" key="3">
    <source>
        <dbReference type="ARBA" id="ARBA00023082"/>
    </source>
</evidence>
<keyword evidence="2" id="KW-0805">Transcription regulation</keyword>
<gene>
    <name evidence="9" type="ORF">HHL28_06660</name>
</gene>
<dbReference type="GO" id="GO:0016987">
    <property type="term" value="F:sigma factor activity"/>
    <property type="evidence" value="ECO:0007669"/>
    <property type="project" value="UniProtKB-KW"/>
</dbReference>
<keyword evidence="5" id="KW-0804">Transcription</keyword>
<evidence type="ECO:0000259" key="8">
    <source>
        <dbReference type="Pfam" id="PF08281"/>
    </source>
</evidence>
<dbReference type="PANTHER" id="PTHR43133:SF8">
    <property type="entry name" value="RNA POLYMERASE SIGMA FACTOR HI_1459-RELATED"/>
    <property type="match status" value="1"/>
</dbReference>
<dbReference type="CDD" id="cd06171">
    <property type="entry name" value="Sigma70_r4"/>
    <property type="match status" value="1"/>
</dbReference>
<dbReference type="GO" id="GO:0003677">
    <property type="term" value="F:DNA binding"/>
    <property type="evidence" value="ECO:0007669"/>
    <property type="project" value="UniProtKB-KW"/>
</dbReference>
<evidence type="ECO:0000256" key="2">
    <source>
        <dbReference type="ARBA" id="ARBA00023015"/>
    </source>
</evidence>
<feature type="domain" description="RNA polymerase sigma-70 region 2" evidence="7">
    <location>
        <begin position="45"/>
        <end position="110"/>
    </location>
</feature>
<evidence type="ECO:0000313" key="9">
    <source>
        <dbReference type="EMBL" id="QJE72811.1"/>
    </source>
</evidence>
<evidence type="ECO:0000256" key="4">
    <source>
        <dbReference type="ARBA" id="ARBA00023125"/>
    </source>
</evidence>
<dbReference type="InterPro" id="IPR036388">
    <property type="entry name" value="WH-like_DNA-bd_sf"/>
</dbReference>
<keyword evidence="4" id="KW-0238">DNA-binding</keyword>
<evidence type="ECO:0000256" key="1">
    <source>
        <dbReference type="ARBA" id="ARBA00010641"/>
    </source>
</evidence>
<dbReference type="SUPFAM" id="SSF88946">
    <property type="entry name" value="Sigma2 domain of RNA polymerase sigma factors"/>
    <property type="match status" value="1"/>
</dbReference>
<sequence>MAPGRVLSARNGEDPVSLAHPTAEPSDEELVARVAAGDRRAYGMLVERHLDRTVTVAQRVLSNRAEAEDVAQEAFLKLWQGADRFRPGGARFSTWFYRVTMNLCLDRKRRPGAAPLDESVDPADTRPDPGEVLEQHRFAGALAHAVADLPERQRAAISLTYDAGLSNAEAAKALDVSVKALETLLVRAKRGLRDRLAGWRGGSTTDGGQP</sequence>
<evidence type="ECO:0000256" key="6">
    <source>
        <dbReference type="SAM" id="MobiDB-lite"/>
    </source>
</evidence>
<proteinExistence type="inferred from homology"/>
<name>A0A858R5Y2_9PROT</name>
<dbReference type="Gene3D" id="1.10.1740.10">
    <property type="match status" value="1"/>
</dbReference>